<feature type="chain" id="PRO_5001995771" evidence="3">
    <location>
        <begin position="21"/>
        <end position="605"/>
    </location>
</feature>
<name>A0A0A2VNM5_BEABA</name>
<evidence type="ECO:0000313" key="6">
    <source>
        <dbReference type="Proteomes" id="UP000030106"/>
    </source>
</evidence>
<evidence type="ECO:0000313" key="5">
    <source>
        <dbReference type="EMBL" id="KGQ09178.1"/>
    </source>
</evidence>
<dbReference type="HOGENOM" id="CLU_013364_5_2_1"/>
<dbReference type="PANTHER" id="PTHR43248:SF25">
    <property type="entry name" value="AB HYDROLASE-1 DOMAIN-CONTAINING PROTEIN-RELATED"/>
    <property type="match status" value="1"/>
</dbReference>
<dbReference type="OrthoDB" id="425534at2759"/>
<reference evidence="5 6" key="1">
    <citation type="submission" date="2012-10" db="EMBL/GenBank/DDBJ databases">
        <title>Genome sequencing and analysis of entomopathogenic fungi Beauveria bassiana D1-5.</title>
        <authorList>
            <person name="Li Q."/>
            <person name="Wang L."/>
            <person name="Zhang Z."/>
            <person name="Wang Q."/>
            <person name="Ren J."/>
            <person name="Wang M."/>
            <person name="Xu W."/>
            <person name="Wang J."/>
            <person name="Lu Y."/>
            <person name="Du Q."/>
            <person name="Sun Z."/>
        </authorList>
    </citation>
    <scope>NUCLEOTIDE SEQUENCE [LARGE SCALE GENOMIC DNA]</scope>
    <source>
        <strain evidence="5 6">D1-5</strain>
    </source>
</reference>
<keyword evidence="2 5" id="KW-0378">Hydrolase</keyword>
<evidence type="ECO:0000256" key="3">
    <source>
        <dbReference type="SAM" id="SignalP"/>
    </source>
</evidence>
<proteinExistence type="inferred from homology"/>
<dbReference type="eggNOG" id="ENOG502RY03">
    <property type="taxonomic scope" value="Eukaryota"/>
</dbReference>
<dbReference type="InterPro" id="IPR013595">
    <property type="entry name" value="Pept_S33_TAP-like_C"/>
</dbReference>
<dbReference type="InterPro" id="IPR051601">
    <property type="entry name" value="Serine_prot/Carboxylest_S33"/>
</dbReference>
<dbReference type="PANTHER" id="PTHR43248">
    <property type="entry name" value="2-SUCCINYL-6-HYDROXY-2,4-CYCLOHEXADIENE-1-CARBOXYLATE SYNTHASE"/>
    <property type="match status" value="1"/>
</dbReference>
<dbReference type="InterPro" id="IPR029058">
    <property type="entry name" value="AB_hydrolase_fold"/>
</dbReference>
<evidence type="ECO:0000259" key="4">
    <source>
        <dbReference type="Pfam" id="PF08386"/>
    </source>
</evidence>
<dbReference type="Proteomes" id="UP000030106">
    <property type="component" value="Unassembled WGS sequence"/>
</dbReference>
<comment type="similarity">
    <text evidence="1">Belongs to the peptidase S33 family.</text>
</comment>
<dbReference type="Pfam" id="PF08386">
    <property type="entry name" value="Abhydrolase_4"/>
    <property type="match status" value="1"/>
</dbReference>
<gene>
    <name evidence="5" type="ORF">BBAD15_g5472</name>
</gene>
<keyword evidence="3" id="KW-0732">Signal</keyword>
<sequence length="605" mass="65986">MIRIQPLSLFLSIFILLAGGDDTFDWSSITPSANLVYSPCFGHFQCARLLLPLDWPSENGSDTTSIAMIKLPAAVSQDHATFGGAIFVNPGGPGGSGVQFLLDGGRLLQSIVNIPRQKYYEMISFDPRGVGASEPRVDCYPANNVARRAKILETTAAGALNLSSASFDFGYFTARALGKRCEMTNAHILPFVNTASVARDMLAMVDKVAELRKKQTIKQQKTDVQSDMRKGDVSSDNVPRLQYYGLSYGTILGNYFASLFPGRVGRMVLDGVVDSDDWANGPGWLTMTQDADKMMELLFEGCFTAGPWVCPLRQPSDKSPTDISNRTWSWIKARDAEPIEAKTPDGSADVLLRSADIRHLIMKSLYHADYRFVTVASQLAEAMRGNPEPLATSVLRMFGISDPSDACTIGNDTTSTAPTETADPYNAVICTNGVDVSGENSTYWRSYMERQGSISTFFGELVASARLACAAWRVRPNWSFKGPFKTPTASKDPSSPESNRPAAPLLFLSSKWDPVTPLRNARAMASRHPGAGVLVEGSMGHCALGGGYVSKCLKSVVSEYFDKGVVPEKEVSCKGTKNPWSDIFHQNTAAQGLMQERNRHHFLSV</sequence>
<dbReference type="STRING" id="1245745.A0A0A2VNM5"/>
<comment type="caution">
    <text evidence="5">The sequence shown here is derived from an EMBL/GenBank/DDBJ whole genome shotgun (WGS) entry which is preliminary data.</text>
</comment>
<organism evidence="5 6">
    <name type="scientific">Beauveria bassiana D1-5</name>
    <dbReference type="NCBI Taxonomy" id="1245745"/>
    <lineage>
        <taxon>Eukaryota</taxon>
        <taxon>Fungi</taxon>
        <taxon>Dikarya</taxon>
        <taxon>Ascomycota</taxon>
        <taxon>Pezizomycotina</taxon>
        <taxon>Sordariomycetes</taxon>
        <taxon>Hypocreomycetidae</taxon>
        <taxon>Hypocreales</taxon>
        <taxon>Cordycipitaceae</taxon>
        <taxon>Beauveria</taxon>
    </lineage>
</organism>
<dbReference type="GO" id="GO:0016787">
    <property type="term" value="F:hydrolase activity"/>
    <property type="evidence" value="ECO:0007669"/>
    <property type="project" value="UniProtKB-KW"/>
</dbReference>
<dbReference type="SUPFAM" id="SSF53474">
    <property type="entry name" value="alpha/beta-Hydrolases"/>
    <property type="match status" value="1"/>
</dbReference>
<evidence type="ECO:0000256" key="1">
    <source>
        <dbReference type="ARBA" id="ARBA00010088"/>
    </source>
</evidence>
<feature type="signal peptide" evidence="3">
    <location>
        <begin position="1"/>
        <end position="20"/>
    </location>
</feature>
<evidence type="ECO:0000256" key="2">
    <source>
        <dbReference type="ARBA" id="ARBA00022801"/>
    </source>
</evidence>
<accession>A0A0A2VNM5</accession>
<dbReference type="Gene3D" id="3.40.50.1820">
    <property type="entry name" value="alpha/beta hydrolase"/>
    <property type="match status" value="1"/>
</dbReference>
<feature type="domain" description="Peptidase S33 tripeptidyl aminopeptidase-like C-terminal" evidence="4">
    <location>
        <begin position="456"/>
        <end position="573"/>
    </location>
</feature>
<dbReference type="AlphaFoldDB" id="A0A0A2VNM5"/>
<protein>
    <submittedName>
        <fullName evidence="5">Putative hydrolase</fullName>
    </submittedName>
</protein>
<dbReference type="EMBL" id="ANFO01000487">
    <property type="protein sequence ID" value="KGQ09178.1"/>
    <property type="molecule type" value="Genomic_DNA"/>
</dbReference>